<protein>
    <submittedName>
        <fullName evidence="3">Uncharacterized protein</fullName>
    </submittedName>
</protein>
<proteinExistence type="predicted"/>
<feature type="compositionally biased region" description="Low complexity" evidence="2">
    <location>
        <begin position="715"/>
        <end position="732"/>
    </location>
</feature>
<feature type="compositionally biased region" description="Polar residues" evidence="2">
    <location>
        <begin position="223"/>
        <end position="236"/>
    </location>
</feature>
<dbReference type="EMBL" id="NRJG01000093">
    <property type="protein sequence ID" value="RIY37146.1"/>
    <property type="molecule type" value="Genomic_DNA"/>
</dbReference>
<dbReference type="OrthoDB" id="5670700at2"/>
<feature type="compositionally biased region" description="Basic and acidic residues" evidence="2">
    <location>
        <begin position="15"/>
        <end position="29"/>
    </location>
</feature>
<feature type="compositionally biased region" description="Low complexity" evidence="2">
    <location>
        <begin position="741"/>
        <end position="766"/>
    </location>
</feature>
<dbReference type="Proteomes" id="UP000265916">
    <property type="component" value="Unassembled WGS sequence"/>
</dbReference>
<keyword evidence="1" id="KW-0175">Coiled coil</keyword>
<feature type="compositionally biased region" description="Low complexity" evidence="2">
    <location>
        <begin position="176"/>
        <end position="222"/>
    </location>
</feature>
<feature type="region of interest" description="Disordered" evidence="2">
    <location>
        <begin position="162"/>
        <end position="246"/>
    </location>
</feature>
<dbReference type="AlphaFoldDB" id="A0A3A1YI72"/>
<evidence type="ECO:0000256" key="2">
    <source>
        <dbReference type="SAM" id="MobiDB-lite"/>
    </source>
</evidence>
<evidence type="ECO:0000256" key="1">
    <source>
        <dbReference type="SAM" id="Coils"/>
    </source>
</evidence>
<dbReference type="RefSeq" id="WP_119531661.1">
    <property type="nucleotide sequence ID" value="NZ_JBHSSP010000004.1"/>
</dbReference>
<feature type="coiled-coil region" evidence="1">
    <location>
        <begin position="257"/>
        <end position="288"/>
    </location>
</feature>
<feature type="region of interest" description="Disordered" evidence="2">
    <location>
        <begin position="715"/>
        <end position="779"/>
    </location>
</feature>
<dbReference type="InterPro" id="IPR007470">
    <property type="entry name" value="HemX"/>
</dbReference>
<name>A0A3A1YI72_9GAMM</name>
<comment type="caution">
    <text evidence="3">The sequence shown here is derived from an EMBL/GenBank/DDBJ whole genome shotgun (WGS) entry which is preliminary data.</text>
</comment>
<feature type="region of interest" description="Disordered" evidence="2">
    <location>
        <begin position="1"/>
        <end position="75"/>
    </location>
</feature>
<evidence type="ECO:0000313" key="4">
    <source>
        <dbReference type="Proteomes" id="UP000265916"/>
    </source>
</evidence>
<accession>A0A3A1YI72</accession>
<feature type="compositionally biased region" description="Low complexity" evidence="2">
    <location>
        <begin position="35"/>
        <end position="66"/>
    </location>
</feature>
<evidence type="ECO:0000313" key="3">
    <source>
        <dbReference type="EMBL" id="RIY37146.1"/>
    </source>
</evidence>
<keyword evidence="4" id="KW-1185">Reference proteome</keyword>
<organism evidence="3 4">
    <name type="scientific">Psittacicella hinzii</name>
    <dbReference type="NCBI Taxonomy" id="2028575"/>
    <lineage>
        <taxon>Bacteria</taxon>
        <taxon>Pseudomonadati</taxon>
        <taxon>Pseudomonadota</taxon>
        <taxon>Gammaproteobacteria</taxon>
        <taxon>Pasteurellales</taxon>
        <taxon>Psittacicellaceae</taxon>
        <taxon>Psittacicella</taxon>
    </lineage>
</organism>
<reference evidence="3 4" key="1">
    <citation type="submission" date="2017-08" db="EMBL/GenBank/DDBJ databases">
        <title>Reclassification of Bisgaard taxon 37 and 44.</title>
        <authorList>
            <person name="Christensen H."/>
        </authorList>
    </citation>
    <scope>NUCLEOTIDE SEQUENCE [LARGE SCALE GENOMIC DNA]</scope>
    <source>
        <strain evidence="3 4">111</strain>
    </source>
</reference>
<gene>
    <name evidence="3" type="ORF">CKF58_05170</name>
</gene>
<dbReference type="Pfam" id="PF04375">
    <property type="entry name" value="HemX"/>
    <property type="match status" value="1"/>
</dbReference>
<sequence length="779" mass="82960">MSSRQNPTGFPFNGEEPKEKPVTEYKAENDQPPASQEQTPQTEDQTSSQQSSSQSRQQSGSNNNNNHNGPHVNASSIVVEPPRSRFMGLMLVLALGLSGFAVYKMYEPSIFSTQDLEATAKNYVTVSDFNTYKNSTSQDIEILKIKYNILQQQFDSRLNQASPQFDRTFGGTPAPANTNFGNFSNGSNGSTNNSTTGTTTNTSGTAQTATGTAATNAQGTTSDGNATGAVQPQVNADGTMPPPPMNMAQIVEQFVTYERLNQTLNDFRQNIETQINNLNAKIAALQATTGLTIDPNAQATGSTSSAANAQAGTANTKVANAANTAQATESKATADNSAIQASTTANNTGVNGLTSEQVATMFNQLIQAPEFKVYMGTLIAEYVAAHPQQLTAEQQQQIAASVAQQAAEQVLTQINANLPAQVEQAVTTHLGQANLDSLVENKINQVIPTVISENVNKAMDTAVNQAVTKATNDLNTQVGQQLNAAQEQINSRLGNLYAQVNLVLVQQSLQAVQAELNGNANLDKVLLGLRVAYAVAPNVELRAAIQEDYNVLAAGRIENNNAQVSSLLMAQVAKVNDLPQLSSDDLDKATNKAKQAQKESAFSKATKDFFAKFVQVQKAGSNATLPSENLNLYLKENLKMHFQAAIIAASINNTQDYRNALNLVAKTLTTLYPQNNKNVAALLGNVQELLKANLGYDTNYKLSSLQLLAQASESKDAQATTSQETTAASQDKASSKADEQTPANNPTPDANPESTPATTPSEPATPSDDEQPASPAKQD</sequence>